<dbReference type="GO" id="GO:0005829">
    <property type="term" value="C:cytosol"/>
    <property type="evidence" value="ECO:0007669"/>
    <property type="project" value="TreeGrafter"/>
</dbReference>
<sequence length="379" mass="42870">MSGLKFELLKTEGKARRASLTLNHGTVQTPMFMPVGTYGSVKAMLPHELEEIGSQVILGNTFHLWLRPGTEVIEKHGGLHQFMQWNKPILTDSGGFQVFSLSDLRSKITEEGVKFSSPIDGAKLLLTPEESMRIQRSLNSDIVMVFDECTPYMIDGRPATQEEAARSMRMSLRWAKRSKDTFNQLENPNALFGIVQGGMYESLRDESLAGLTDIGFHGYAIGGLSVGEPKEDMLRILQHITHKLPENAPRYLMGVGTPEDLVDGVANGVDMFDCVMPSRNARNGWLFTRFGDIKIRNARYRDDTRPLDPTCHCHTCKHFSRAYLHHLQKANEITGARLNTLHNLHYYLNLMQEMRTALENGTFAQWKEQFAKDRARGIE</sequence>
<feature type="domain" description="tRNA-guanine(15) transglycosylase-like" evidence="8">
    <location>
        <begin position="14"/>
        <end position="375"/>
    </location>
</feature>
<dbReference type="GO" id="GO:0008479">
    <property type="term" value="F:tRNA-guanosine(34) queuine transglycosylase activity"/>
    <property type="evidence" value="ECO:0007669"/>
    <property type="project" value="UniProtKB-UniRule"/>
</dbReference>
<accession>A0A918JQ93</accession>
<proteinExistence type="inferred from homology"/>
<dbReference type="HAMAP" id="MF_00168">
    <property type="entry name" value="Q_tRNA_Tgt"/>
    <property type="match status" value="1"/>
</dbReference>
<evidence type="ECO:0000256" key="4">
    <source>
        <dbReference type="ARBA" id="ARBA00022694"/>
    </source>
</evidence>
<dbReference type="EMBL" id="BMYS01000014">
    <property type="protein sequence ID" value="GGW89588.1"/>
    <property type="molecule type" value="Genomic_DNA"/>
</dbReference>
<comment type="pathway">
    <text evidence="1 7">tRNA modification; tRNA-queuosine biosynthesis.</text>
</comment>
<dbReference type="Pfam" id="PF01702">
    <property type="entry name" value="TGT"/>
    <property type="match status" value="1"/>
</dbReference>
<evidence type="ECO:0000256" key="5">
    <source>
        <dbReference type="ARBA" id="ARBA00022785"/>
    </source>
</evidence>
<comment type="caution">
    <text evidence="9">The sequence shown here is derived from an EMBL/GenBank/DDBJ whole genome shotgun (WGS) entry which is preliminary data.</text>
</comment>
<comment type="catalytic activity">
    <reaction evidence="6 7">
        <text>7-aminomethyl-7-carbaguanine + guanosine(34) in tRNA = 7-aminomethyl-7-carbaguanosine(34) in tRNA + guanine</text>
        <dbReference type="Rhea" id="RHEA:24104"/>
        <dbReference type="Rhea" id="RHEA-COMP:10341"/>
        <dbReference type="Rhea" id="RHEA-COMP:10342"/>
        <dbReference type="ChEBI" id="CHEBI:16235"/>
        <dbReference type="ChEBI" id="CHEBI:58703"/>
        <dbReference type="ChEBI" id="CHEBI:74269"/>
        <dbReference type="ChEBI" id="CHEBI:82833"/>
        <dbReference type="EC" id="2.4.2.29"/>
    </reaction>
</comment>
<comment type="subunit">
    <text evidence="7">Homodimer. Within each dimer, one monomer is responsible for RNA recognition and catalysis, while the other monomer binds to the replacement base PreQ1.</text>
</comment>
<feature type="binding site" evidence="7">
    <location>
        <position position="196"/>
    </location>
    <ligand>
        <name>substrate</name>
    </ligand>
</feature>
<keyword evidence="3 7" id="KW-0808">Transferase</keyword>
<feature type="binding site" evidence="7">
    <location>
        <position position="316"/>
    </location>
    <ligand>
        <name>Zn(2+)</name>
        <dbReference type="ChEBI" id="CHEBI:29105"/>
    </ligand>
</feature>
<feature type="binding site" evidence="7">
    <location>
        <position position="311"/>
    </location>
    <ligand>
        <name>Zn(2+)</name>
        <dbReference type="ChEBI" id="CHEBI:29105"/>
    </ligand>
</feature>
<dbReference type="Proteomes" id="UP000608345">
    <property type="component" value="Unassembled WGS sequence"/>
</dbReference>
<evidence type="ECO:0000256" key="7">
    <source>
        <dbReference type="HAMAP-Rule" id="MF_00168"/>
    </source>
</evidence>
<dbReference type="AlphaFoldDB" id="A0A918JQ93"/>
<name>A0A918JQ93_9BURK</name>
<evidence type="ECO:0000313" key="9">
    <source>
        <dbReference type="EMBL" id="GGW89588.1"/>
    </source>
</evidence>
<feature type="binding site" evidence="7">
    <location>
        <position position="313"/>
    </location>
    <ligand>
        <name>Zn(2+)</name>
        <dbReference type="ChEBI" id="CHEBI:29105"/>
    </ligand>
</feature>
<gene>
    <name evidence="7 9" type="primary">tgt</name>
    <name evidence="9" type="ORF">GCM10011450_19730</name>
</gene>
<keyword evidence="7" id="KW-0862">Zinc</keyword>
<dbReference type="FunFam" id="3.20.20.105:FF:000001">
    <property type="entry name" value="Queuine tRNA-ribosyltransferase"/>
    <property type="match status" value="1"/>
</dbReference>
<dbReference type="SUPFAM" id="SSF51713">
    <property type="entry name" value="tRNA-guanine transglycosylase"/>
    <property type="match status" value="1"/>
</dbReference>
<dbReference type="PANTHER" id="PTHR46499">
    <property type="entry name" value="QUEUINE TRNA-RIBOSYLTRANSFERASE"/>
    <property type="match status" value="1"/>
</dbReference>
<reference evidence="9" key="1">
    <citation type="journal article" date="2014" name="Int. J. Syst. Evol. Microbiol.">
        <title>Complete genome sequence of Corynebacterium casei LMG S-19264T (=DSM 44701T), isolated from a smear-ripened cheese.</title>
        <authorList>
            <consortium name="US DOE Joint Genome Institute (JGI-PGF)"/>
            <person name="Walter F."/>
            <person name="Albersmeier A."/>
            <person name="Kalinowski J."/>
            <person name="Ruckert C."/>
        </authorList>
    </citation>
    <scope>NUCLEOTIDE SEQUENCE</scope>
    <source>
        <strain evidence="9">KCTC 23732</strain>
    </source>
</reference>
<feature type="binding site" evidence="7">
    <location>
        <position position="223"/>
    </location>
    <ligand>
        <name>substrate</name>
    </ligand>
</feature>
<dbReference type="RefSeq" id="WP_189385327.1">
    <property type="nucleotide sequence ID" value="NZ_BAABFY010000051.1"/>
</dbReference>
<feature type="active site" description="Proton acceptor" evidence="7">
    <location>
        <position position="92"/>
    </location>
</feature>
<dbReference type="PANTHER" id="PTHR46499:SF1">
    <property type="entry name" value="QUEUINE TRNA-RIBOSYLTRANSFERASE"/>
    <property type="match status" value="1"/>
</dbReference>
<protein>
    <recommendedName>
        <fullName evidence="7">Queuine tRNA-ribosyltransferase</fullName>
        <ecNumber evidence="7">2.4.2.29</ecNumber>
    </recommendedName>
    <alternativeName>
        <fullName evidence="7">Guanine insertion enzyme</fullName>
    </alternativeName>
    <alternativeName>
        <fullName evidence="7">tRNA-guanine transglycosylase</fullName>
    </alternativeName>
</protein>
<comment type="cofactor">
    <cofactor evidence="7">
        <name>Zn(2+)</name>
        <dbReference type="ChEBI" id="CHEBI:29105"/>
    </cofactor>
    <text evidence="7">Binds 1 zinc ion per subunit.</text>
</comment>
<dbReference type="NCBIfam" id="TIGR00430">
    <property type="entry name" value="Q_tRNA_tgt"/>
    <property type="match status" value="1"/>
</dbReference>
<evidence type="ECO:0000256" key="1">
    <source>
        <dbReference type="ARBA" id="ARBA00004691"/>
    </source>
</evidence>
<dbReference type="GO" id="GO:0008616">
    <property type="term" value="P:tRNA queuosine(34) biosynthetic process"/>
    <property type="evidence" value="ECO:0007669"/>
    <property type="project" value="UniProtKB-UniRule"/>
</dbReference>
<feature type="binding site" evidence="7">
    <location>
        <begin position="92"/>
        <end position="96"/>
    </location>
    <ligand>
        <name>substrate</name>
    </ligand>
</feature>
<feature type="binding site" evidence="7">
    <location>
        <position position="147"/>
    </location>
    <ligand>
        <name>substrate</name>
    </ligand>
</feature>
<comment type="function">
    <text evidence="7">Catalyzes the base-exchange of a guanine (G) residue with the queuine precursor 7-aminomethyl-7-deazaguanine (PreQ1) at position 34 (anticodon wobble position) in tRNAs with GU(N) anticodons (tRNA-Asp, -Asn, -His and -Tyr). Catalysis occurs through a double-displacement mechanism. The nucleophile active site attacks the C1' of nucleotide 34 to detach the guanine base from the RNA, forming a covalent enzyme-RNA intermediate. The proton acceptor active site deprotonates the incoming PreQ1, allowing a nucleophilic attack on the C1' of the ribose to form the product. After dissociation, two additional enzymatic reactions on the tRNA convert PreQ1 to queuine (Q), resulting in the hypermodified nucleoside queuosine (7-(((4,5-cis-dihydroxy-2-cyclopenten-1-yl)amino)methyl)-7-deazaguanosine).</text>
</comment>
<dbReference type="InterPro" id="IPR050076">
    <property type="entry name" value="ArchSynthase1/Queuine_TRR"/>
</dbReference>
<feature type="binding site" evidence="7">
    <location>
        <position position="342"/>
    </location>
    <ligand>
        <name>Zn(2+)</name>
        <dbReference type="ChEBI" id="CHEBI:29105"/>
    </ligand>
</feature>
<dbReference type="InterPro" id="IPR002616">
    <property type="entry name" value="tRNA_ribo_trans-like"/>
</dbReference>
<evidence type="ECO:0000256" key="3">
    <source>
        <dbReference type="ARBA" id="ARBA00022679"/>
    </source>
</evidence>
<dbReference type="InterPro" id="IPR036511">
    <property type="entry name" value="TGT-like_sf"/>
</dbReference>
<dbReference type="GO" id="GO:0046872">
    <property type="term" value="F:metal ion binding"/>
    <property type="evidence" value="ECO:0007669"/>
    <property type="project" value="UniProtKB-KW"/>
</dbReference>
<keyword evidence="10" id="KW-1185">Reference proteome</keyword>
<evidence type="ECO:0000256" key="6">
    <source>
        <dbReference type="ARBA" id="ARBA00050112"/>
    </source>
</evidence>
<dbReference type="Gene3D" id="3.20.20.105">
    <property type="entry name" value="Queuine tRNA-ribosyltransferase-like"/>
    <property type="match status" value="1"/>
</dbReference>
<comment type="caution">
    <text evidence="7">Lacks conserved residue(s) required for the propagation of feature annotation.</text>
</comment>
<dbReference type="EC" id="2.4.2.29" evidence="7"/>
<keyword evidence="2 7" id="KW-0328">Glycosyltransferase</keyword>
<evidence type="ECO:0000313" key="10">
    <source>
        <dbReference type="Proteomes" id="UP000608345"/>
    </source>
</evidence>
<organism evidence="9 10">
    <name type="scientific">Advenella faeciporci</name>
    <dbReference type="NCBI Taxonomy" id="797535"/>
    <lineage>
        <taxon>Bacteria</taxon>
        <taxon>Pseudomonadati</taxon>
        <taxon>Pseudomonadota</taxon>
        <taxon>Betaproteobacteria</taxon>
        <taxon>Burkholderiales</taxon>
        <taxon>Alcaligenaceae</taxon>
    </lineage>
</organism>
<keyword evidence="4 7" id="KW-0819">tRNA processing</keyword>
<evidence type="ECO:0000259" key="8">
    <source>
        <dbReference type="Pfam" id="PF01702"/>
    </source>
</evidence>
<evidence type="ECO:0000256" key="2">
    <source>
        <dbReference type="ARBA" id="ARBA00022676"/>
    </source>
</evidence>
<keyword evidence="7" id="KW-0479">Metal-binding</keyword>
<reference evidence="9" key="2">
    <citation type="submission" date="2020-09" db="EMBL/GenBank/DDBJ databases">
        <authorList>
            <person name="Sun Q."/>
            <person name="Kim S."/>
        </authorList>
    </citation>
    <scope>NUCLEOTIDE SEQUENCE</scope>
    <source>
        <strain evidence="9">KCTC 23732</strain>
    </source>
</reference>
<feature type="region of interest" description="RNA binding" evidence="7">
    <location>
        <begin position="254"/>
        <end position="260"/>
    </location>
</feature>
<comment type="similarity">
    <text evidence="7">Belongs to the queuine tRNA-ribosyltransferase family.</text>
</comment>
<dbReference type="NCBIfam" id="TIGR00449">
    <property type="entry name" value="tgt_general"/>
    <property type="match status" value="1"/>
</dbReference>
<keyword evidence="5 7" id="KW-0671">Queuosine biosynthesis</keyword>
<feature type="active site" description="Nucleophile" evidence="7">
    <location>
        <position position="273"/>
    </location>
</feature>
<dbReference type="InterPro" id="IPR004803">
    <property type="entry name" value="TGT"/>
</dbReference>